<dbReference type="SUPFAM" id="SSF49265">
    <property type="entry name" value="Fibronectin type III"/>
    <property type="match status" value="1"/>
</dbReference>
<dbReference type="InterPro" id="IPR003961">
    <property type="entry name" value="FN3_dom"/>
</dbReference>
<evidence type="ECO:0000259" key="3">
    <source>
        <dbReference type="PROSITE" id="PS50853"/>
    </source>
</evidence>
<feature type="domain" description="Fibronectin type-III" evidence="3">
    <location>
        <begin position="39"/>
        <end position="136"/>
    </location>
</feature>
<feature type="region of interest" description="Disordered" evidence="1">
    <location>
        <begin position="25"/>
        <end position="50"/>
    </location>
</feature>
<name>A0A832I989_9THEM</name>
<keyword evidence="2" id="KW-0732">Signal</keyword>
<feature type="signal peptide" evidence="2">
    <location>
        <begin position="1"/>
        <end position="24"/>
    </location>
</feature>
<dbReference type="EMBL" id="DTKQ01000052">
    <property type="protein sequence ID" value="HGZ79875.1"/>
    <property type="molecule type" value="Genomic_DNA"/>
</dbReference>
<sequence>MKKVLFIVLLRFVVLALFSCVANQNPPNNGEPPNNPPTMPSNPKPADGETGVRYGNVVLSWVCSDPDGDELTFYVYFKKGATPTETDLATVTTQASYTVGELNLITTYYWKIVAEDDKGGKTEGPVWKFTTTSCPVCR</sequence>
<evidence type="ECO:0000256" key="2">
    <source>
        <dbReference type="SAM" id="SignalP"/>
    </source>
</evidence>
<gene>
    <name evidence="4" type="ORF">ENW55_07815</name>
</gene>
<feature type="chain" id="PRO_5032439416" description="Fibronectin type-III domain-containing protein" evidence="2">
    <location>
        <begin position="25"/>
        <end position="138"/>
    </location>
</feature>
<evidence type="ECO:0000313" key="4">
    <source>
        <dbReference type="EMBL" id="HGZ79875.1"/>
    </source>
</evidence>
<dbReference type="AlphaFoldDB" id="A0A832I989"/>
<organism evidence="4">
    <name type="scientific">Pseudothermotoga hypogea</name>
    <dbReference type="NCBI Taxonomy" id="57487"/>
    <lineage>
        <taxon>Bacteria</taxon>
        <taxon>Thermotogati</taxon>
        <taxon>Thermotogota</taxon>
        <taxon>Thermotogae</taxon>
        <taxon>Thermotogales</taxon>
        <taxon>Thermotogaceae</taxon>
        <taxon>Pseudothermotoga</taxon>
    </lineage>
</organism>
<protein>
    <recommendedName>
        <fullName evidence="3">Fibronectin type-III domain-containing protein</fullName>
    </recommendedName>
</protein>
<dbReference type="InterPro" id="IPR036116">
    <property type="entry name" value="FN3_sf"/>
</dbReference>
<evidence type="ECO:0000256" key="1">
    <source>
        <dbReference type="SAM" id="MobiDB-lite"/>
    </source>
</evidence>
<dbReference type="InterPro" id="IPR013783">
    <property type="entry name" value="Ig-like_fold"/>
</dbReference>
<reference evidence="4" key="1">
    <citation type="journal article" date="2020" name="mSystems">
        <title>Genome- and Community-Level Interaction Insights into Carbon Utilization and Element Cycling Functions of Hydrothermarchaeota in Hydrothermal Sediment.</title>
        <authorList>
            <person name="Zhou Z."/>
            <person name="Liu Y."/>
            <person name="Xu W."/>
            <person name="Pan J."/>
            <person name="Luo Z.H."/>
            <person name="Li M."/>
        </authorList>
    </citation>
    <scope>NUCLEOTIDE SEQUENCE [LARGE SCALE GENOMIC DNA]</scope>
    <source>
        <strain evidence="4">SpSt-86</strain>
    </source>
</reference>
<proteinExistence type="predicted"/>
<comment type="caution">
    <text evidence="4">The sequence shown here is derived from an EMBL/GenBank/DDBJ whole genome shotgun (WGS) entry which is preliminary data.</text>
</comment>
<dbReference type="Gene3D" id="2.60.40.10">
    <property type="entry name" value="Immunoglobulins"/>
    <property type="match status" value="1"/>
</dbReference>
<accession>A0A832I989</accession>
<dbReference type="PROSITE" id="PS50853">
    <property type="entry name" value="FN3"/>
    <property type="match status" value="1"/>
</dbReference>
<feature type="compositionally biased region" description="Pro residues" evidence="1">
    <location>
        <begin position="29"/>
        <end position="43"/>
    </location>
</feature>